<dbReference type="Proteomes" id="UP000646749">
    <property type="component" value="Unassembled WGS sequence"/>
</dbReference>
<accession>A0ABQ4DZM7</accession>
<evidence type="ECO:0000313" key="2">
    <source>
        <dbReference type="Proteomes" id="UP000646749"/>
    </source>
</evidence>
<sequence>MQSQIERIKACLNGGRRRDEHPAVPVTPEELAVEAAAAVAAGAEALHLHPRERGGAQSLHFGDVGAAVSAVRSACPGVPVGVTTGLWISDGDVGRRLALVDSWADLPSAARPDFASVNVGEPGFADLVEVLRRAGIGVEAGVWSTADAQRLAASRVSWTRILVEVVDGTAETAVATADAILTSLDDFGITAPRLLHGEEATCWPLVVHAGRLGLPTRIGLEDTVVGPADEPVVDNADLVRRALAAWNAAASHRR</sequence>
<reference evidence="1 2" key="1">
    <citation type="submission" date="2021-01" db="EMBL/GenBank/DDBJ databases">
        <title>Whole genome shotgun sequence of Plantactinospora endophytica NBRC 110450.</title>
        <authorList>
            <person name="Komaki H."/>
            <person name="Tamura T."/>
        </authorList>
    </citation>
    <scope>NUCLEOTIDE SEQUENCE [LARGE SCALE GENOMIC DNA]</scope>
    <source>
        <strain evidence="1 2">NBRC 110450</strain>
    </source>
</reference>
<name>A0ABQ4DZM7_9ACTN</name>
<gene>
    <name evidence="1" type="ORF">Pen02_28270</name>
</gene>
<evidence type="ECO:0008006" key="3">
    <source>
        <dbReference type="Google" id="ProtNLM"/>
    </source>
</evidence>
<proteinExistence type="predicted"/>
<keyword evidence="2" id="KW-1185">Reference proteome</keyword>
<evidence type="ECO:0000313" key="1">
    <source>
        <dbReference type="EMBL" id="GIG87891.1"/>
    </source>
</evidence>
<protein>
    <recommendedName>
        <fullName evidence="3">3-keto-5-aminohexanoate cleavage protein</fullName>
    </recommendedName>
</protein>
<dbReference type="EMBL" id="BONW01000013">
    <property type="protein sequence ID" value="GIG87891.1"/>
    <property type="molecule type" value="Genomic_DNA"/>
</dbReference>
<dbReference type="PANTHER" id="PTHR37418:SF1">
    <property type="entry name" value="3-KETO-5-AMINOHEXANOATE CLEAVAGE PROTEIN"/>
    <property type="match status" value="1"/>
</dbReference>
<dbReference type="InterPro" id="IPR013785">
    <property type="entry name" value="Aldolase_TIM"/>
</dbReference>
<dbReference type="InterPro" id="IPR008567">
    <property type="entry name" value="BKACE"/>
</dbReference>
<dbReference type="Pfam" id="PF05853">
    <property type="entry name" value="BKACE"/>
    <property type="match status" value="1"/>
</dbReference>
<dbReference type="RefSeq" id="WP_239140642.1">
    <property type="nucleotide sequence ID" value="NZ_BONW01000013.1"/>
</dbReference>
<comment type="caution">
    <text evidence="1">The sequence shown here is derived from an EMBL/GenBank/DDBJ whole genome shotgun (WGS) entry which is preliminary data.</text>
</comment>
<organism evidence="1 2">
    <name type="scientific">Plantactinospora endophytica</name>
    <dbReference type="NCBI Taxonomy" id="673535"/>
    <lineage>
        <taxon>Bacteria</taxon>
        <taxon>Bacillati</taxon>
        <taxon>Actinomycetota</taxon>
        <taxon>Actinomycetes</taxon>
        <taxon>Micromonosporales</taxon>
        <taxon>Micromonosporaceae</taxon>
        <taxon>Plantactinospora</taxon>
    </lineage>
</organism>
<dbReference type="Gene3D" id="3.20.20.70">
    <property type="entry name" value="Aldolase class I"/>
    <property type="match status" value="1"/>
</dbReference>
<dbReference type="PANTHER" id="PTHR37418">
    <property type="entry name" value="3-KETO-5-AMINOHEXANOATE CLEAVAGE ENZYME-RELATED"/>
    <property type="match status" value="1"/>
</dbReference>